<dbReference type="Pfam" id="PF18198">
    <property type="entry name" value="AAA_lid_11"/>
    <property type="match status" value="1"/>
</dbReference>
<dbReference type="Proteomes" id="UP000663829">
    <property type="component" value="Unassembled WGS sequence"/>
</dbReference>
<evidence type="ECO:0000313" key="6">
    <source>
        <dbReference type="Proteomes" id="UP000663829"/>
    </source>
</evidence>
<dbReference type="GO" id="GO:0030286">
    <property type="term" value="C:dynein complex"/>
    <property type="evidence" value="ECO:0007669"/>
    <property type="project" value="InterPro"/>
</dbReference>
<name>A0A813U1H5_9BILA</name>
<dbReference type="GO" id="GO:0045505">
    <property type="term" value="F:dynein intermediate chain binding"/>
    <property type="evidence" value="ECO:0007669"/>
    <property type="project" value="InterPro"/>
</dbReference>
<organism evidence="4 6">
    <name type="scientific">Didymodactylos carnosus</name>
    <dbReference type="NCBI Taxonomy" id="1234261"/>
    <lineage>
        <taxon>Eukaryota</taxon>
        <taxon>Metazoa</taxon>
        <taxon>Spiralia</taxon>
        <taxon>Gnathifera</taxon>
        <taxon>Rotifera</taxon>
        <taxon>Eurotatoria</taxon>
        <taxon>Bdelloidea</taxon>
        <taxon>Philodinida</taxon>
        <taxon>Philodinidae</taxon>
        <taxon>Didymodactylos</taxon>
    </lineage>
</organism>
<dbReference type="GO" id="GO:0051959">
    <property type="term" value="F:dynein light intermediate chain binding"/>
    <property type="evidence" value="ECO:0007669"/>
    <property type="project" value="InterPro"/>
</dbReference>
<proteinExistence type="predicted"/>
<feature type="domain" description="Dynein heavy chain C-terminal" evidence="3">
    <location>
        <begin position="421"/>
        <end position="721"/>
    </location>
</feature>
<dbReference type="FunFam" id="1.10.8.720:FF:000001">
    <property type="entry name" value="dynein heavy chain 7, axonemal"/>
    <property type="match status" value="1"/>
</dbReference>
<dbReference type="InterPro" id="IPR026983">
    <property type="entry name" value="DHC"/>
</dbReference>
<dbReference type="InterPro" id="IPR004273">
    <property type="entry name" value="Dynein_heavy_D6_P-loop"/>
</dbReference>
<sequence>MISEYRFFLAGGSSRPVDVPNPSPEWVTERIWSEILTLESLPAFENFAKTFRSNLHELKQVFDSTAPENAPLPKEWADKLDDFQKIILLKCLRPDKVTNAMQDYVSKNLGQKFIEPQTADLHLVFRDSSATTPLIFVLSQGTDPAADLYKFAEEMKFSKRLNAISLGQGQGPRAEALMRAAMEKGFWVFFQNCHLSPSWMPSLERLVEQVDPDHVHKDFRLWLTSMPSPQFPVMILQNGSKMTMEPPRGIKANLLKSYLTLTDDFLNSCTGKVDEFKHLLLSLCLFHAVLLERRKFGPLGFNIPYEFTDGDLRICMSQLKMFLMEYTETAYKVLKYTAGEINYGGRVTDDWDRRCVMNVLDDFYHAKVIDSNWCYDESKIYHQQPPTTEHQGYLAYIRSLPINDTPEIFGLHDNANITFAQNETFRTLNDLLELQPKTSSGGDATREETIEKLAKDMLSRIPQPLSMSSVMEKYPVMYEQSMNTVLTQEVIRYNKLLNTIHSTLNELLKALKGLVVLSQSLEDMSKSLYNNTVPLLWSKVAYPSLKPLASWAADLLQRVKFVQNWVDDGIPTVFWISGFFFPQAFLTGTLQNFARKYVVSIDSISFGFQVLKDTKLSEPPPDGCYIRGLYVEGARWDHALHVLGESRPKELFTEMPIIWLQPEANRSIRTSGIYMCPVYKTLTRAGTLSTTGHSTNFVFTIEIPSSKTQKHWIKRGVALICALNY</sequence>
<dbReference type="InterPro" id="IPR042219">
    <property type="entry name" value="AAA_lid_11_sf"/>
</dbReference>
<evidence type="ECO:0000313" key="4">
    <source>
        <dbReference type="EMBL" id="CAF0816317.1"/>
    </source>
</evidence>
<dbReference type="Gene3D" id="3.40.50.300">
    <property type="entry name" value="P-loop containing nucleotide triphosphate hydrolases"/>
    <property type="match status" value="1"/>
</dbReference>
<dbReference type="Gene3D" id="3.10.490.20">
    <property type="match status" value="1"/>
</dbReference>
<dbReference type="GO" id="GO:0007018">
    <property type="term" value="P:microtubule-based movement"/>
    <property type="evidence" value="ECO:0007669"/>
    <property type="project" value="InterPro"/>
</dbReference>
<dbReference type="Gene3D" id="1.20.1270.280">
    <property type="match status" value="1"/>
</dbReference>
<dbReference type="EMBL" id="CAJOBC010000574">
    <property type="protein sequence ID" value="CAF3602419.1"/>
    <property type="molecule type" value="Genomic_DNA"/>
</dbReference>
<feature type="domain" description="Dynein heavy chain AAA lid" evidence="2">
    <location>
        <begin position="276"/>
        <end position="415"/>
    </location>
</feature>
<dbReference type="Gene3D" id="1.10.8.720">
    <property type="entry name" value="Region D6 of dynein motor"/>
    <property type="match status" value="1"/>
</dbReference>
<dbReference type="FunFam" id="3.10.490.20:FF:000001">
    <property type="entry name" value="dynein heavy chain 7, axonemal"/>
    <property type="match status" value="1"/>
</dbReference>
<reference evidence="4" key="1">
    <citation type="submission" date="2021-02" db="EMBL/GenBank/DDBJ databases">
        <authorList>
            <person name="Nowell W R."/>
        </authorList>
    </citation>
    <scope>NUCLEOTIDE SEQUENCE</scope>
</reference>
<dbReference type="PANTHER" id="PTHR22878">
    <property type="entry name" value="DYNEIN HEAVY CHAIN 6, AXONEMAL-LIKE-RELATED"/>
    <property type="match status" value="1"/>
</dbReference>
<evidence type="ECO:0000259" key="3">
    <source>
        <dbReference type="Pfam" id="PF18199"/>
    </source>
</evidence>
<dbReference type="InterPro" id="IPR041658">
    <property type="entry name" value="AAA_lid_11"/>
</dbReference>
<evidence type="ECO:0000259" key="1">
    <source>
        <dbReference type="Pfam" id="PF03028"/>
    </source>
</evidence>
<protein>
    <recommendedName>
        <fullName evidence="7">Dynein heavy chain</fullName>
    </recommendedName>
</protein>
<dbReference type="Proteomes" id="UP000681722">
    <property type="component" value="Unassembled WGS sequence"/>
</dbReference>
<accession>A0A813U1H5</accession>
<evidence type="ECO:0008006" key="7">
    <source>
        <dbReference type="Google" id="ProtNLM"/>
    </source>
</evidence>
<dbReference type="InterPro" id="IPR027417">
    <property type="entry name" value="P-loop_NTPase"/>
</dbReference>
<dbReference type="InterPro" id="IPR041228">
    <property type="entry name" value="Dynein_C"/>
</dbReference>
<feature type="domain" description="Dynein heavy chain region D6 P-loop" evidence="1">
    <location>
        <begin position="130"/>
        <end position="243"/>
    </location>
</feature>
<dbReference type="Pfam" id="PF03028">
    <property type="entry name" value="Dynein_heavy"/>
    <property type="match status" value="1"/>
</dbReference>
<dbReference type="GO" id="GO:0008569">
    <property type="term" value="F:minus-end-directed microtubule motor activity"/>
    <property type="evidence" value="ECO:0007669"/>
    <property type="project" value="InterPro"/>
</dbReference>
<dbReference type="FunFam" id="1.20.1270.280:FF:000001">
    <property type="entry name" value="dynein heavy chain 7, axonemal"/>
    <property type="match status" value="1"/>
</dbReference>
<comment type="caution">
    <text evidence="4">The sequence shown here is derived from an EMBL/GenBank/DDBJ whole genome shotgun (WGS) entry which is preliminary data.</text>
</comment>
<gene>
    <name evidence="4" type="ORF">GPM918_LOCUS4305</name>
    <name evidence="5" type="ORF">SRO942_LOCUS4306</name>
</gene>
<keyword evidence="6" id="KW-1185">Reference proteome</keyword>
<dbReference type="PANTHER" id="PTHR22878:SF73">
    <property type="entry name" value="DYNEIN AXONEMAL HEAVY CHAIN 1"/>
    <property type="match status" value="1"/>
</dbReference>
<dbReference type="AlphaFoldDB" id="A0A813U1H5"/>
<evidence type="ECO:0000313" key="5">
    <source>
        <dbReference type="EMBL" id="CAF3602419.1"/>
    </source>
</evidence>
<dbReference type="OrthoDB" id="5593012at2759"/>
<dbReference type="InterPro" id="IPR043160">
    <property type="entry name" value="Dynein_C_barrel"/>
</dbReference>
<dbReference type="EMBL" id="CAJNOQ010000574">
    <property type="protein sequence ID" value="CAF0816317.1"/>
    <property type="molecule type" value="Genomic_DNA"/>
</dbReference>
<dbReference type="FunFam" id="3.40.50.300:FF:000362">
    <property type="entry name" value="Dynein, axonemal, heavy chain 6"/>
    <property type="match status" value="1"/>
</dbReference>
<dbReference type="Pfam" id="PF18199">
    <property type="entry name" value="Dynein_C"/>
    <property type="match status" value="1"/>
</dbReference>
<evidence type="ECO:0000259" key="2">
    <source>
        <dbReference type="Pfam" id="PF18198"/>
    </source>
</evidence>